<evidence type="ECO:0000313" key="1">
    <source>
        <dbReference type="EMBL" id="KAF7417112.1"/>
    </source>
</evidence>
<evidence type="ECO:0000313" key="2">
    <source>
        <dbReference type="Proteomes" id="UP000600918"/>
    </source>
</evidence>
<dbReference type="EMBL" id="JACSDY010000010">
    <property type="protein sequence ID" value="KAF7417112.1"/>
    <property type="molecule type" value="Genomic_DNA"/>
</dbReference>
<proteinExistence type="predicted"/>
<dbReference type="Proteomes" id="UP000600918">
    <property type="component" value="Unassembled WGS sequence"/>
</dbReference>
<dbReference type="AlphaFoldDB" id="A0A834NS97"/>
<organism evidence="1 2">
    <name type="scientific">Vespula pensylvanica</name>
    <name type="common">Western yellow jacket</name>
    <name type="synonym">Wasp</name>
    <dbReference type="NCBI Taxonomy" id="30213"/>
    <lineage>
        <taxon>Eukaryota</taxon>
        <taxon>Metazoa</taxon>
        <taxon>Ecdysozoa</taxon>
        <taxon>Arthropoda</taxon>
        <taxon>Hexapoda</taxon>
        <taxon>Insecta</taxon>
        <taxon>Pterygota</taxon>
        <taxon>Neoptera</taxon>
        <taxon>Endopterygota</taxon>
        <taxon>Hymenoptera</taxon>
        <taxon>Apocrita</taxon>
        <taxon>Aculeata</taxon>
        <taxon>Vespoidea</taxon>
        <taxon>Vespidae</taxon>
        <taxon>Vespinae</taxon>
        <taxon>Vespula</taxon>
    </lineage>
</organism>
<gene>
    <name evidence="1" type="ORF">H0235_011643</name>
</gene>
<protein>
    <submittedName>
        <fullName evidence="1">Uncharacterized protein</fullName>
    </submittedName>
</protein>
<keyword evidence="2" id="KW-1185">Reference proteome</keyword>
<sequence>MGGGGGVGIRVGVKSSLPPRKMERNVGRVTYFRIAFSKRTLLGRTKGYLMGEKKLKILSAFLYGDEMGVGEVGGEG</sequence>
<comment type="caution">
    <text evidence="1">The sequence shown here is derived from an EMBL/GenBank/DDBJ whole genome shotgun (WGS) entry which is preliminary data.</text>
</comment>
<accession>A0A834NS97</accession>
<name>A0A834NS97_VESPE</name>
<reference evidence="1" key="1">
    <citation type="journal article" date="2020" name="G3 (Bethesda)">
        <title>High-Quality Assemblies for Three Invasive Social Wasps from the &lt;i&gt;Vespula&lt;/i&gt; Genus.</title>
        <authorList>
            <person name="Harrop T.W.R."/>
            <person name="Guhlin J."/>
            <person name="McLaughlin G.M."/>
            <person name="Permina E."/>
            <person name="Stockwell P."/>
            <person name="Gilligan J."/>
            <person name="Le Lec M.F."/>
            <person name="Gruber M.A.M."/>
            <person name="Quinn O."/>
            <person name="Lovegrove M."/>
            <person name="Duncan E.J."/>
            <person name="Remnant E.J."/>
            <person name="Van Eeckhoven J."/>
            <person name="Graham B."/>
            <person name="Knapp R.A."/>
            <person name="Langford K.W."/>
            <person name="Kronenberg Z."/>
            <person name="Press M.O."/>
            <person name="Eacker S.M."/>
            <person name="Wilson-Rankin E.E."/>
            <person name="Purcell J."/>
            <person name="Lester P.J."/>
            <person name="Dearden P.K."/>
        </authorList>
    </citation>
    <scope>NUCLEOTIDE SEQUENCE</scope>
    <source>
        <strain evidence="1">Volc-1</strain>
    </source>
</reference>